<feature type="transmembrane region" description="Helical" evidence="2">
    <location>
        <begin position="45"/>
        <end position="66"/>
    </location>
</feature>
<feature type="transmembrane region" description="Helical" evidence="2">
    <location>
        <begin position="6"/>
        <end position="25"/>
    </location>
</feature>
<sequence>MPLTVQIFLSVALVVLVSGVVLALLGFPQHAHKAPGAARERVRSLAGLLAVLGSDAAIVIVVIWGAGRLGGLDSPEAIALVTGAFTAVSTMATAYLGIKAVSNTAQVLAQPRSGCEGPDGHSQGAPADPRGPEAGAGDQTAASSESPGTGGSKTPAESAWELYVASLRAENPDNAAFLEALAQDRSAREAFWEASRKWFAQQSEEAERPKR</sequence>
<evidence type="ECO:0000313" key="3">
    <source>
        <dbReference type="EMBL" id="WUQ10168.1"/>
    </source>
</evidence>
<accession>A0ABZ1T473</accession>
<evidence type="ECO:0000256" key="2">
    <source>
        <dbReference type="SAM" id="Phobius"/>
    </source>
</evidence>
<evidence type="ECO:0000313" key="4">
    <source>
        <dbReference type="Proteomes" id="UP001432039"/>
    </source>
</evidence>
<organism evidence="3 4">
    <name type="scientific">Streptomyces virginiae</name>
    <name type="common">Streptomyces cinnamonensis</name>
    <dbReference type="NCBI Taxonomy" id="1961"/>
    <lineage>
        <taxon>Bacteria</taxon>
        <taxon>Bacillati</taxon>
        <taxon>Actinomycetota</taxon>
        <taxon>Actinomycetes</taxon>
        <taxon>Kitasatosporales</taxon>
        <taxon>Streptomycetaceae</taxon>
        <taxon>Streptomyces</taxon>
    </lineage>
</organism>
<feature type="region of interest" description="Disordered" evidence="1">
    <location>
        <begin position="110"/>
        <end position="157"/>
    </location>
</feature>
<evidence type="ECO:0000256" key="1">
    <source>
        <dbReference type="SAM" id="MobiDB-lite"/>
    </source>
</evidence>
<protein>
    <recommendedName>
        <fullName evidence="5">Integral membrane protein</fullName>
    </recommendedName>
</protein>
<proteinExistence type="predicted"/>
<keyword evidence="2" id="KW-0812">Transmembrane</keyword>
<feature type="transmembrane region" description="Helical" evidence="2">
    <location>
        <begin position="78"/>
        <end position="98"/>
    </location>
</feature>
<dbReference type="RefSeq" id="WP_328959731.1">
    <property type="nucleotide sequence ID" value="NZ_CP108090.1"/>
</dbReference>
<reference evidence="3" key="1">
    <citation type="submission" date="2022-10" db="EMBL/GenBank/DDBJ databases">
        <title>The complete genomes of actinobacterial strains from the NBC collection.</title>
        <authorList>
            <person name="Joergensen T.S."/>
            <person name="Alvarez Arevalo M."/>
            <person name="Sterndorff E.B."/>
            <person name="Faurdal D."/>
            <person name="Vuksanovic O."/>
            <person name="Mourched A.-S."/>
            <person name="Charusanti P."/>
            <person name="Shaw S."/>
            <person name="Blin K."/>
            <person name="Weber T."/>
        </authorList>
    </citation>
    <scope>NUCLEOTIDE SEQUENCE</scope>
    <source>
        <strain evidence="3">NBC_00248</strain>
    </source>
</reference>
<dbReference type="EMBL" id="CP108090">
    <property type="protein sequence ID" value="WUQ10168.1"/>
    <property type="molecule type" value="Genomic_DNA"/>
</dbReference>
<evidence type="ECO:0008006" key="5">
    <source>
        <dbReference type="Google" id="ProtNLM"/>
    </source>
</evidence>
<keyword evidence="2" id="KW-0472">Membrane</keyword>
<keyword evidence="2" id="KW-1133">Transmembrane helix</keyword>
<dbReference type="Proteomes" id="UP001432039">
    <property type="component" value="Chromosome"/>
</dbReference>
<keyword evidence="4" id="KW-1185">Reference proteome</keyword>
<name>A0ABZ1T473_STRVG</name>
<gene>
    <name evidence="3" type="ORF">OG517_01125</name>
</gene>